<evidence type="ECO:0000313" key="1">
    <source>
        <dbReference type="EMBL" id="GIZ51762.1"/>
    </source>
</evidence>
<comment type="caution">
    <text evidence="1">The sequence shown here is derived from an EMBL/GenBank/DDBJ whole genome shotgun (WGS) entry which is preliminary data.</text>
</comment>
<accession>A0ABQ4Q3J1</accession>
<dbReference type="Proteomes" id="UP000887222">
    <property type="component" value="Unassembled WGS sequence"/>
</dbReference>
<organism evidence="1 2">
    <name type="scientific">Noviherbaspirillum aridicola</name>
    <dbReference type="NCBI Taxonomy" id="2849687"/>
    <lineage>
        <taxon>Bacteria</taxon>
        <taxon>Pseudomonadati</taxon>
        <taxon>Pseudomonadota</taxon>
        <taxon>Betaproteobacteria</taxon>
        <taxon>Burkholderiales</taxon>
        <taxon>Oxalobacteraceae</taxon>
        <taxon>Noviherbaspirillum</taxon>
    </lineage>
</organism>
<name>A0ABQ4Q3J1_9BURK</name>
<evidence type="ECO:0000313" key="2">
    <source>
        <dbReference type="Proteomes" id="UP000887222"/>
    </source>
</evidence>
<keyword evidence="2" id="KW-1185">Reference proteome</keyword>
<protein>
    <submittedName>
        <fullName evidence="1">Uncharacterized protein</fullName>
    </submittedName>
</protein>
<dbReference type="EMBL" id="BPMK01000007">
    <property type="protein sequence ID" value="GIZ51762.1"/>
    <property type="molecule type" value="Genomic_DNA"/>
</dbReference>
<sequence>MLTRKAALCGELSRIDDILDRLRDRRSIAPDMSSDDLLELFREERDRLFAQLREVDCALAGEEATQQDAQIVELRVRGTARRDVPDFS</sequence>
<gene>
    <name evidence="1" type="ORF">NCCP691_17760</name>
</gene>
<dbReference type="RefSeq" id="WP_220807931.1">
    <property type="nucleotide sequence ID" value="NZ_BPMK01000007.1"/>
</dbReference>
<proteinExistence type="predicted"/>
<reference evidence="1 2" key="1">
    <citation type="journal article" date="2022" name="Int. J. Syst. Evol. Microbiol.">
        <title>Noviherbaspirillum aridicola sp. nov., isolated from an arid soil in Pakistan.</title>
        <authorList>
            <person name="Khan I.U."/>
            <person name="Saqib M."/>
            <person name="Amin A."/>
            <person name="Hussain F."/>
            <person name="Li L."/>
            <person name="Liu Y.H."/>
            <person name="Fang B.Z."/>
            <person name="Ahmed I."/>
            <person name="Li W.J."/>
        </authorList>
    </citation>
    <scope>NUCLEOTIDE SEQUENCE [LARGE SCALE GENOMIC DNA]</scope>
    <source>
        <strain evidence="1 2">NCCP-691</strain>
    </source>
</reference>